<dbReference type="Proteomes" id="UP000215453">
    <property type="component" value="Chromosome 10"/>
</dbReference>
<evidence type="ECO:0000313" key="3">
    <source>
        <dbReference type="Proteomes" id="UP000215453"/>
    </source>
</evidence>
<reference evidence="2 3" key="1">
    <citation type="submission" date="2016-10" db="EMBL/GenBank/DDBJ databases">
        <authorList>
            <person name="Varghese N."/>
        </authorList>
    </citation>
    <scope>NUCLEOTIDE SEQUENCE [LARGE SCALE GENOMIC DNA]</scope>
</reference>
<dbReference type="EMBL" id="LT882685">
    <property type="protein sequence ID" value="SMY28547.1"/>
    <property type="molecule type" value="Genomic_DNA"/>
</dbReference>
<accession>A0A1Y6LVY8</accession>
<sequence>MKLTLALLAVLAALLWQVQSRSCDVDRDKKGPDDPSCPVANERFVTKRFCVHYGSPGTTHASFECHKPFKYKSFWIKDWVHDEKAEMIKCQESDRGALACMGPKFHQLLCVIDALTPRSRGWSAQVFVVR</sequence>
<gene>
    <name evidence="2" type="ORF">ZT1A5_G9992</name>
</gene>
<evidence type="ECO:0000256" key="1">
    <source>
        <dbReference type="SAM" id="SignalP"/>
    </source>
</evidence>
<dbReference type="AlphaFoldDB" id="A0A1Y6LVY8"/>
<evidence type="ECO:0000313" key="2">
    <source>
        <dbReference type="EMBL" id="SMY28547.1"/>
    </source>
</evidence>
<organism evidence="2 3">
    <name type="scientific">Zymoseptoria tritici ST99CH_1A5</name>
    <dbReference type="NCBI Taxonomy" id="1276529"/>
    <lineage>
        <taxon>Eukaryota</taxon>
        <taxon>Fungi</taxon>
        <taxon>Dikarya</taxon>
        <taxon>Ascomycota</taxon>
        <taxon>Pezizomycotina</taxon>
        <taxon>Dothideomycetes</taxon>
        <taxon>Dothideomycetidae</taxon>
        <taxon>Mycosphaerellales</taxon>
        <taxon>Mycosphaerellaceae</taxon>
        <taxon>Zymoseptoria</taxon>
    </lineage>
</organism>
<keyword evidence="1" id="KW-0732">Signal</keyword>
<proteinExistence type="predicted"/>
<feature type="chain" id="PRO_5013323315" evidence="1">
    <location>
        <begin position="21"/>
        <end position="130"/>
    </location>
</feature>
<name>A0A1Y6LVY8_ZYMTR</name>
<protein>
    <submittedName>
        <fullName evidence="2">Uncharacterized protein</fullName>
    </submittedName>
</protein>
<feature type="signal peptide" evidence="1">
    <location>
        <begin position="1"/>
        <end position="20"/>
    </location>
</feature>